<dbReference type="Proteomes" id="UP000708208">
    <property type="component" value="Unassembled WGS sequence"/>
</dbReference>
<keyword evidence="3" id="KW-1015">Disulfide bond</keyword>
<keyword evidence="7" id="KW-0732">Signal</keyword>
<dbReference type="EMBL" id="CAJVCH010166181">
    <property type="protein sequence ID" value="CAG7728641.1"/>
    <property type="molecule type" value="Genomic_DNA"/>
</dbReference>
<dbReference type="InterPro" id="IPR001254">
    <property type="entry name" value="Trypsin_dom"/>
</dbReference>
<proteinExistence type="predicted"/>
<organism evidence="9 10">
    <name type="scientific">Allacma fusca</name>
    <dbReference type="NCBI Taxonomy" id="39272"/>
    <lineage>
        <taxon>Eukaryota</taxon>
        <taxon>Metazoa</taxon>
        <taxon>Ecdysozoa</taxon>
        <taxon>Arthropoda</taxon>
        <taxon>Hexapoda</taxon>
        <taxon>Collembola</taxon>
        <taxon>Symphypleona</taxon>
        <taxon>Sminthuridae</taxon>
        <taxon>Allacma</taxon>
    </lineage>
</organism>
<reference evidence="9" key="1">
    <citation type="submission" date="2021-06" db="EMBL/GenBank/DDBJ databases">
        <authorList>
            <person name="Hodson N. C."/>
            <person name="Mongue J. A."/>
            <person name="Jaron S. K."/>
        </authorList>
    </citation>
    <scope>NUCLEOTIDE SEQUENCE</scope>
</reference>
<dbReference type="InterPro" id="IPR041515">
    <property type="entry name" value="PPAF-2-like_Clip"/>
</dbReference>
<evidence type="ECO:0000313" key="9">
    <source>
        <dbReference type="EMBL" id="CAG7728641.1"/>
    </source>
</evidence>
<comment type="caution">
    <text evidence="9">The sequence shown here is derived from an EMBL/GenBank/DDBJ whole genome shotgun (WGS) entry which is preliminary data.</text>
</comment>
<evidence type="ECO:0000256" key="1">
    <source>
        <dbReference type="ARBA" id="ARBA00004613"/>
    </source>
</evidence>
<dbReference type="PANTHER" id="PTHR24258:SF129">
    <property type="entry name" value="LP15124P-RELATED"/>
    <property type="match status" value="1"/>
</dbReference>
<feature type="region of interest" description="Disordered" evidence="6">
    <location>
        <begin position="41"/>
        <end position="62"/>
    </location>
</feature>
<dbReference type="CDD" id="cd00190">
    <property type="entry name" value="Tryp_SPc"/>
    <property type="match status" value="1"/>
</dbReference>
<dbReference type="Pfam" id="PF00089">
    <property type="entry name" value="Trypsin"/>
    <property type="match status" value="1"/>
</dbReference>
<feature type="signal peptide" evidence="7">
    <location>
        <begin position="1"/>
        <end position="21"/>
    </location>
</feature>
<dbReference type="OrthoDB" id="6261922at2759"/>
<evidence type="ECO:0000256" key="7">
    <source>
        <dbReference type="SAM" id="SignalP"/>
    </source>
</evidence>
<dbReference type="PROSITE" id="PS50240">
    <property type="entry name" value="TRYPSIN_DOM"/>
    <property type="match status" value="1"/>
</dbReference>
<dbReference type="AlphaFoldDB" id="A0A8J2K5T3"/>
<keyword evidence="10" id="KW-1185">Reference proteome</keyword>
<accession>A0A8J2K5T3</accession>
<evidence type="ECO:0000256" key="2">
    <source>
        <dbReference type="ARBA" id="ARBA00022525"/>
    </source>
</evidence>
<dbReference type="PROSITE" id="PS00134">
    <property type="entry name" value="TRYPSIN_HIS"/>
    <property type="match status" value="1"/>
</dbReference>
<evidence type="ECO:0000256" key="5">
    <source>
        <dbReference type="ARBA" id="ARBA00076468"/>
    </source>
</evidence>
<dbReference type="Pfam" id="PF18322">
    <property type="entry name" value="CLIP_1"/>
    <property type="match status" value="1"/>
</dbReference>
<evidence type="ECO:0000256" key="3">
    <source>
        <dbReference type="ARBA" id="ARBA00023157"/>
    </source>
</evidence>
<dbReference type="FunFam" id="2.40.10.10:FF:000038">
    <property type="entry name" value="Serine protease"/>
    <property type="match status" value="1"/>
</dbReference>
<sequence>MRITALAFVVIGALTICQVAGDDDSDDLDIIKEFIDYHSSAEPKESANEKRKNQGDKKDVENQQRISAQLPIPPEPAQQDGEPLSQEIIKEHEPCSCVKYFLCDIDNGQVIDNGAVYGLIDIRLGSKSPCSHYFDICCKTMKNETNMENIAPPSMEHKVCGKRNTGGVGFRITGAMDGEAQFGEFPWMAAIVRQEHQDDKPPLNIFVCGGSLIHPRVILTAAHCVFGKPLSELKVRLGEWDTQTLDELYQHQDRFVSKIVVHEDYYMGALYNDIALVFLDEEVTFGPNVDTICLPPANINFDGQRCVASGWGKDSFEKEGKYQVILKRLDLPVVPPGKCESALRKTRLGPYFKLDSSFVCAGGEPGRDTCRGDGGSPLVCRLPNSEYYVQYGIVAWGIGCGEEGLPGVYVNVPKFVPWIEENMIKAKLDTKYYKSS</sequence>
<evidence type="ECO:0000256" key="4">
    <source>
        <dbReference type="ARBA" id="ARBA00068096"/>
    </source>
</evidence>
<feature type="domain" description="Peptidase S1" evidence="8">
    <location>
        <begin position="172"/>
        <end position="424"/>
    </location>
</feature>
<dbReference type="InterPro" id="IPR018114">
    <property type="entry name" value="TRYPSIN_HIS"/>
</dbReference>
<evidence type="ECO:0000259" key="8">
    <source>
        <dbReference type="PROSITE" id="PS50240"/>
    </source>
</evidence>
<comment type="subcellular location">
    <subcellularLocation>
        <location evidence="1">Secreted</location>
    </subcellularLocation>
</comment>
<dbReference type="GO" id="GO:0004252">
    <property type="term" value="F:serine-type endopeptidase activity"/>
    <property type="evidence" value="ECO:0007669"/>
    <property type="project" value="InterPro"/>
</dbReference>
<dbReference type="PANTHER" id="PTHR24258">
    <property type="entry name" value="SERINE PROTEASE-RELATED"/>
    <property type="match status" value="1"/>
</dbReference>
<evidence type="ECO:0000256" key="6">
    <source>
        <dbReference type="SAM" id="MobiDB-lite"/>
    </source>
</evidence>
<dbReference type="SMART" id="SM00020">
    <property type="entry name" value="Tryp_SPc"/>
    <property type="match status" value="1"/>
</dbReference>
<protein>
    <recommendedName>
        <fullName evidence="4">Phenoloxidase-activating factor 2</fullName>
    </recommendedName>
    <alternativeName>
        <fullName evidence="5">Prophenoloxidase-activating factor II</fullName>
    </alternativeName>
</protein>
<dbReference type="GO" id="GO:0005576">
    <property type="term" value="C:extracellular region"/>
    <property type="evidence" value="ECO:0007669"/>
    <property type="project" value="UniProtKB-SubCell"/>
</dbReference>
<gene>
    <name evidence="9" type="ORF">AFUS01_LOCUS17404</name>
</gene>
<evidence type="ECO:0000313" key="10">
    <source>
        <dbReference type="Proteomes" id="UP000708208"/>
    </source>
</evidence>
<name>A0A8J2K5T3_9HEXA</name>
<dbReference type="GO" id="GO:0006508">
    <property type="term" value="P:proteolysis"/>
    <property type="evidence" value="ECO:0007669"/>
    <property type="project" value="InterPro"/>
</dbReference>
<feature type="chain" id="PRO_5035202752" description="Phenoloxidase-activating factor 2" evidence="7">
    <location>
        <begin position="22"/>
        <end position="436"/>
    </location>
</feature>
<keyword evidence="2" id="KW-0964">Secreted</keyword>